<keyword evidence="3" id="KW-0677">Repeat</keyword>
<accession>A0A1S3IC54</accession>
<dbReference type="RefSeq" id="XP_013395442.1">
    <property type="nucleotide sequence ID" value="XM_013539988.1"/>
</dbReference>
<evidence type="ECO:0000256" key="2">
    <source>
        <dbReference type="ARBA" id="ARBA00022729"/>
    </source>
</evidence>
<evidence type="ECO:0000313" key="9">
    <source>
        <dbReference type="RefSeq" id="XP_013395442.1"/>
    </source>
</evidence>
<dbReference type="Pfam" id="PF13306">
    <property type="entry name" value="LRR_5"/>
    <property type="match status" value="1"/>
</dbReference>
<dbReference type="InterPro" id="IPR026906">
    <property type="entry name" value="LRR_5"/>
</dbReference>
<dbReference type="InterPro" id="IPR003591">
    <property type="entry name" value="Leu-rich_rpt_typical-subtyp"/>
</dbReference>
<dbReference type="OMA" id="CAFKWIA"/>
<dbReference type="InterPro" id="IPR001611">
    <property type="entry name" value="Leu-rich_rpt"/>
</dbReference>
<dbReference type="Pfam" id="PF13855">
    <property type="entry name" value="LRR_8"/>
    <property type="match status" value="1"/>
</dbReference>
<dbReference type="InterPro" id="IPR032675">
    <property type="entry name" value="LRR_dom_sf"/>
</dbReference>
<keyword evidence="1" id="KW-0433">Leucine-rich repeat</keyword>
<protein>
    <submittedName>
        <fullName evidence="7 8">Leucine-rich repeat neuronal protein 3</fullName>
    </submittedName>
</protein>
<dbReference type="GeneID" id="106162650"/>
<dbReference type="GO" id="GO:0005886">
    <property type="term" value="C:plasma membrane"/>
    <property type="evidence" value="ECO:0007669"/>
    <property type="project" value="TreeGrafter"/>
</dbReference>
<dbReference type="PROSITE" id="PS51450">
    <property type="entry name" value="LRR"/>
    <property type="match status" value="2"/>
</dbReference>
<keyword evidence="2 4" id="KW-0732">Signal</keyword>
<evidence type="ECO:0000313" key="7">
    <source>
        <dbReference type="RefSeq" id="XP_013395440.1"/>
    </source>
</evidence>
<dbReference type="RefSeq" id="XP_013395444.1">
    <property type="nucleotide sequence ID" value="XM_013539990.1"/>
</dbReference>
<evidence type="ECO:0000256" key="4">
    <source>
        <dbReference type="SAM" id="SignalP"/>
    </source>
</evidence>
<dbReference type="SUPFAM" id="SSF52058">
    <property type="entry name" value="L domain-like"/>
    <property type="match status" value="1"/>
</dbReference>
<evidence type="ECO:0000313" key="6">
    <source>
        <dbReference type="Proteomes" id="UP000085678"/>
    </source>
</evidence>
<dbReference type="PANTHER" id="PTHR24369">
    <property type="entry name" value="ANTIGEN BSP, PUTATIVE-RELATED"/>
    <property type="match status" value="1"/>
</dbReference>
<proteinExistence type="predicted"/>
<dbReference type="InterPro" id="IPR050541">
    <property type="entry name" value="LRR_TM_domain-containing"/>
</dbReference>
<dbReference type="RefSeq" id="XP_013395443.1">
    <property type="nucleotide sequence ID" value="XM_013539989.1"/>
</dbReference>
<evidence type="ECO:0000313" key="12">
    <source>
        <dbReference type="RefSeq" id="XP_013395445.1"/>
    </source>
</evidence>
<dbReference type="InterPro" id="IPR000483">
    <property type="entry name" value="Cys-rich_flank_reg_C"/>
</dbReference>
<dbReference type="SMART" id="SM00082">
    <property type="entry name" value="LRRCT"/>
    <property type="match status" value="1"/>
</dbReference>
<organism evidence="6 8">
    <name type="scientific">Lingula anatina</name>
    <name type="common">Brachiopod</name>
    <name type="synonym">Lingula unguis</name>
    <dbReference type="NCBI Taxonomy" id="7574"/>
    <lineage>
        <taxon>Eukaryota</taxon>
        <taxon>Metazoa</taxon>
        <taxon>Spiralia</taxon>
        <taxon>Lophotrochozoa</taxon>
        <taxon>Brachiopoda</taxon>
        <taxon>Linguliformea</taxon>
        <taxon>Lingulata</taxon>
        <taxon>Lingulida</taxon>
        <taxon>Linguloidea</taxon>
        <taxon>Lingulidae</taxon>
        <taxon>Lingula</taxon>
    </lineage>
</organism>
<evidence type="ECO:0000313" key="8">
    <source>
        <dbReference type="RefSeq" id="XP_013395441.1"/>
    </source>
</evidence>
<evidence type="ECO:0000256" key="1">
    <source>
        <dbReference type="ARBA" id="ARBA00022614"/>
    </source>
</evidence>
<evidence type="ECO:0000259" key="5">
    <source>
        <dbReference type="SMART" id="SM00082"/>
    </source>
</evidence>
<reference evidence="7 8" key="1">
    <citation type="submission" date="2025-04" db="UniProtKB">
        <authorList>
            <consortium name="RefSeq"/>
        </authorList>
    </citation>
    <scope>IDENTIFICATION</scope>
    <source>
        <tissue evidence="7 8">Gonads</tissue>
    </source>
</reference>
<dbReference type="STRING" id="7574.A0A1S3IC54"/>
<name>A0A1S3IC54_LINAN</name>
<dbReference type="SMART" id="SM00369">
    <property type="entry name" value="LRR_TYP"/>
    <property type="match status" value="6"/>
</dbReference>
<feature type="chain" id="PRO_5014545817" evidence="4">
    <location>
        <begin position="27"/>
        <end position="372"/>
    </location>
</feature>
<feature type="signal peptide" evidence="4">
    <location>
        <begin position="1"/>
        <end position="26"/>
    </location>
</feature>
<gene>
    <name evidence="7 8 9 10 11 12 13" type="primary">LOC106162650</name>
</gene>
<dbReference type="Proteomes" id="UP000085678">
    <property type="component" value="Unplaced"/>
</dbReference>
<dbReference type="Gene3D" id="3.80.10.10">
    <property type="entry name" value="Ribonuclease Inhibitor"/>
    <property type="match status" value="1"/>
</dbReference>
<dbReference type="RefSeq" id="XP_013395445.1">
    <property type="nucleotide sequence ID" value="XM_013539991.1"/>
</dbReference>
<dbReference type="OrthoDB" id="6162395at2759"/>
<dbReference type="RefSeq" id="XP_013395440.1">
    <property type="nucleotide sequence ID" value="XM_013539986.1"/>
</dbReference>
<evidence type="ECO:0000313" key="13">
    <source>
        <dbReference type="RefSeq" id="XP_013395446.1"/>
    </source>
</evidence>
<dbReference type="AlphaFoldDB" id="A0A1S3IC54"/>
<evidence type="ECO:0000256" key="3">
    <source>
        <dbReference type="ARBA" id="ARBA00022737"/>
    </source>
</evidence>
<dbReference type="RefSeq" id="XP_013395441.1">
    <property type="nucleotide sequence ID" value="XM_013539987.1"/>
</dbReference>
<sequence length="372" mass="41452">MDFRLGNMTLIPLAFLMSVMLKNCIGQGYEPSCPVTETPDQTTEICFCIPESGEIFKWDIDCNFRGYGPNMPNFLQTDDVIGKLDFRYNSINHIQSYAFRNIPGLRELNLAEQHPVGNVSTLTVAPGAFHGLINLESLTLIRNRIENTTQVINPSTVDGLKNLKELYFFDNEIKKIGALAFAGLVNLEVLNLNYNYIASIHVNAFVGLNRLKKLFLTRNKLTRVDPGVFSSVTTLRQLFLNENQITEVAPKAFNGLRNLTDLRLNKNKLQSLDNMVIVGLDKREVFLHIGRNPLHCDCELKWLRSLEITPSGSCGTPKELRGESVVSFPTEDCGRVTAESSCIDDCPSNSGNKNDAFICALFSLAIAIAVPL</sequence>
<keyword evidence="6" id="KW-1185">Reference proteome</keyword>
<dbReference type="KEGG" id="lak:106162650"/>
<evidence type="ECO:0000313" key="10">
    <source>
        <dbReference type="RefSeq" id="XP_013395443.1"/>
    </source>
</evidence>
<evidence type="ECO:0000313" key="11">
    <source>
        <dbReference type="RefSeq" id="XP_013395444.1"/>
    </source>
</evidence>
<dbReference type="RefSeq" id="XP_013395446.1">
    <property type="nucleotide sequence ID" value="XM_013539992.1"/>
</dbReference>
<dbReference type="PANTHER" id="PTHR24369:SF210">
    <property type="entry name" value="CHAOPTIN-RELATED"/>
    <property type="match status" value="1"/>
</dbReference>
<feature type="domain" description="LRRCT" evidence="5">
    <location>
        <begin position="292"/>
        <end position="334"/>
    </location>
</feature>